<feature type="transmembrane region" description="Helical" evidence="6">
    <location>
        <begin position="136"/>
        <end position="156"/>
    </location>
</feature>
<dbReference type="GO" id="GO:0016020">
    <property type="term" value="C:membrane"/>
    <property type="evidence" value="ECO:0007669"/>
    <property type="project" value="UniProtKB-SubCell"/>
</dbReference>
<reference evidence="8 9" key="1">
    <citation type="submission" date="2019-10" db="EMBL/GenBank/DDBJ databases">
        <title>Rudanella paleaurantiibacter sp. nov., isolated from sludge.</title>
        <authorList>
            <person name="Xu S.Q."/>
        </authorList>
    </citation>
    <scope>NUCLEOTIDE SEQUENCE [LARGE SCALE GENOMIC DNA]</scope>
    <source>
        <strain evidence="8 9">HX-22-17</strain>
    </source>
</reference>
<proteinExistence type="inferred from homology"/>
<feature type="transmembrane region" description="Helical" evidence="6">
    <location>
        <begin position="107"/>
        <end position="129"/>
    </location>
</feature>
<feature type="domain" description="EamA" evidence="7">
    <location>
        <begin position="164"/>
        <end position="296"/>
    </location>
</feature>
<dbReference type="PANTHER" id="PTHR32322:SF2">
    <property type="entry name" value="EAMA DOMAIN-CONTAINING PROTEIN"/>
    <property type="match status" value="1"/>
</dbReference>
<feature type="transmembrane region" description="Helical" evidence="6">
    <location>
        <begin position="12"/>
        <end position="35"/>
    </location>
</feature>
<comment type="caution">
    <text evidence="8">The sequence shown here is derived from an EMBL/GenBank/DDBJ whole genome shotgun (WGS) entry which is preliminary data.</text>
</comment>
<feature type="transmembrane region" description="Helical" evidence="6">
    <location>
        <begin position="279"/>
        <end position="297"/>
    </location>
</feature>
<evidence type="ECO:0000256" key="3">
    <source>
        <dbReference type="ARBA" id="ARBA00022692"/>
    </source>
</evidence>
<dbReference type="Proteomes" id="UP000488299">
    <property type="component" value="Unassembled WGS sequence"/>
</dbReference>
<evidence type="ECO:0000256" key="2">
    <source>
        <dbReference type="ARBA" id="ARBA00007362"/>
    </source>
</evidence>
<evidence type="ECO:0000313" key="8">
    <source>
        <dbReference type="EMBL" id="KAB7732400.1"/>
    </source>
</evidence>
<evidence type="ECO:0000256" key="6">
    <source>
        <dbReference type="SAM" id="Phobius"/>
    </source>
</evidence>
<feature type="domain" description="EamA" evidence="7">
    <location>
        <begin position="19"/>
        <end position="151"/>
    </location>
</feature>
<dbReference type="RefSeq" id="WP_152121667.1">
    <property type="nucleotide sequence ID" value="NZ_WELI01000001.1"/>
</dbReference>
<comment type="subcellular location">
    <subcellularLocation>
        <location evidence="1">Membrane</location>
        <topology evidence="1">Multi-pass membrane protein</topology>
    </subcellularLocation>
</comment>
<dbReference type="PANTHER" id="PTHR32322">
    <property type="entry name" value="INNER MEMBRANE TRANSPORTER"/>
    <property type="match status" value="1"/>
</dbReference>
<feature type="transmembrane region" description="Helical" evidence="6">
    <location>
        <begin position="162"/>
        <end position="183"/>
    </location>
</feature>
<dbReference type="EMBL" id="WELI01000001">
    <property type="protein sequence ID" value="KAB7732400.1"/>
    <property type="molecule type" value="Genomic_DNA"/>
</dbReference>
<keyword evidence="9" id="KW-1185">Reference proteome</keyword>
<feature type="transmembrane region" description="Helical" evidence="6">
    <location>
        <begin position="256"/>
        <end position="273"/>
    </location>
</feature>
<dbReference type="InterPro" id="IPR050638">
    <property type="entry name" value="AA-Vitamin_Transporters"/>
</dbReference>
<protein>
    <submittedName>
        <fullName evidence="8">EamA family transporter</fullName>
    </submittedName>
</protein>
<evidence type="ECO:0000256" key="4">
    <source>
        <dbReference type="ARBA" id="ARBA00022989"/>
    </source>
</evidence>
<feature type="transmembrane region" description="Helical" evidence="6">
    <location>
        <begin position="226"/>
        <end position="249"/>
    </location>
</feature>
<sequence length="301" mass="32870">MSDSQQTESSASGGAVGSGAIPGLLFAAFWASASVATKFGVQSAHPFWLATIRFMIAGSGMLLFAYGIGRRNPLPNRVEWQRLTIFAFLNTTVYLGLYVLAMREVSAGIGSLGVATNPLFITLMSAVWLRRPLRWYEGAGIALGLIGVTVATYPLLEDAHATVRGLLILMTGMVSVSAATVYYARFDWRLPPIVINGWQVLIGGLLLLPVTLLVADFQPDRFDQTFWVSVFWLVLPVSVVALQLWFYLVRQDAVRASLWLFLCPIFGFAYSAVLTGEPITLFTLAGTALVLAGLWLARKKK</sequence>
<keyword evidence="5 6" id="KW-0472">Membrane</keyword>
<feature type="transmembrane region" description="Helical" evidence="6">
    <location>
        <begin position="47"/>
        <end position="68"/>
    </location>
</feature>
<feature type="transmembrane region" description="Helical" evidence="6">
    <location>
        <begin position="80"/>
        <end position="101"/>
    </location>
</feature>
<dbReference type="InterPro" id="IPR037185">
    <property type="entry name" value="EmrE-like"/>
</dbReference>
<keyword evidence="3 6" id="KW-0812">Transmembrane</keyword>
<dbReference type="InterPro" id="IPR000620">
    <property type="entry name" value="EamA_dom"/>
</dbReference>
<dbReference type="Pfam" id="PF00892">
    <property type="entry name" value="EamA"/>
    <property type="match status" value="2"/>
</dbReference>
<evidence type="ECO:0000259" key="7">
    <source>
        <dbReference type="Pfam" id="PF00892"/>
    </source>
</evidence>
<evidence type="ECO:0000256" key="1">
    <source>
        <dbReference type="ARBA" id="ARBA00004141"/>
    </source>
</evidence>
<accession>A0A7J5U5I3</accession>
<evidence type="ECO:0000313" key="9">
    <source>
        <dbReference type="Proteomes" id="UP000488299"/>
    </source>
</evidence>
<organism evidence="8 9">
    <name type="scientific">Rudanella paleaurantiibacter</name>
    <dbReference type="NCBI Taxonomy" id="2614655"/>
    <lineage>
        <taxon>Bacteria</taxon>
        <taxon>Pseudomonadati</taxon>
        <taxon>Bacteroidota</taxon>
        <taxon>Cytophagia</taxon>
        <taxon>Cytophagales</taxon>
        <taxon>Cytophagaceae</taxon>
        <taxon>Rudanella</taxon>
    </lineage>
</organism>
<feature type="transmembrane region" description="Helical" evidence="6">
    <location>
        <begin position="195"/>
        <end position="214"/>
    </location>
</feature>
<keyword evidence="4 6" id="KW-1133">Transmembrane helix</keyword>
<name>A0A7J5U5I3_9BACT</name>
<comment type="similarity">
    <text evidence="2">Belongs to the EamA transporter family.</text>
</comment>
<gene>
    <name evidence="8" type="ORF">F5984_00060</name>
</gene>
<evidence type="ECO:0000256" key="5">
    <source>
        <dbReference type="ARBA" id="ARBA00023136"/>
    </source>
</evidence>
<dbReference type="SUPFAM" id="SSF103481">
    <property type="entry name" value="Multidrug resistance efflux transporter EmrE"/>
    <property type="match status" value="2"/>
</dbReference>
<dbReference type="AlphaFoldDB" id="A0A7J5U5I3"/>
<dbReference type="NCBIfam" id="TIGR01167">
    <property type="entry name" value="LPXTG_anchor"/>
    <property type="match status" value="1"/>
</dbReference>